<dbReference type="AlphaFoldDB" id="A0AAE8MLP8"/>
<dbReference type="Proteomes" id="UP001187734">
    <property type="component" value="Unassembled WGS sequence"/>
</dbReference>
<sequence>MSDTARSNPVPIKKHIPTYMSDPLSVTPPDRNNQLPPSPPDTTERLGKGAVKEDDDNDLRLPGQLLRHKSLSSIGEVSEFKEFTLSPEQYHKLEPKIEETFRCFDYDPQRSCLTIRMPSVTHDYFTIKLRDEVCKKLNGMAASCTDKIKEINESLDSAISSRLFLRETDQVEGLNEENEANEKKESSNKEVSDYKKYAIKREPDIQFQYPGTVYPGVVVEVSYSQNGKGVRKLAQDYILYSNGHIKLVIGIDLGYNGGSSTVSTWRPKFIKNGDGEDLITAPYVQNRPFLSSDGQLQNPNDVLTIDLRDFAPDEVSSTWPDAKINIKFSRLAQLFKDAQQRQLEKESAKSSKVLKPRKIIRKRRLPSSSPQQLRSDDEEQIREWEQNIDEKNNKADVDYVDDDATEDKPPAVKRRG</sequence>
<name>A0AAE8MLP8_9HYPO</name>
<comment type="caution">
    <text evidence="2">The sequence shown here is derived from an EMBL/GenBank/DDBJ whole genome shotgun (WGS) entry which is preliminary data.</text>
</comment>
<dbReference type="EMBL" id="ONZP01000727">
    <property type="protein sequence ID" value="SPJ90327.1"/>
    <property type="molecule type" value="Genomic_DNA"/>
</dbReference>
<feature type="region of interest" description="Disordered" evidence="1">
    <location>
        <begin position="342"/>
        <end position="416"/>
    </location>
</feature>
<organism evidence="2 3">
    <name type="scientific">Fusarium torulosum</name>
    <dbReference type="NCBI Taxonomy" id="33205"/>
    <lineage>
        <taxon>Eukaryota</taxon>
        <taxon>Fungi</taxon>
        <taxon>Dikarya</taxon>
        <taxon>Ascomycota</taxon>
        <taxon>Pezizomycotina</taxon>
        <taxon>Sordariomycetes</taxon>
        <taxon>Hypocreomycetidae</taxon>
        <taxon>Hypocreales</taxon>
        <taxon>Nectriaceae</taxon>
        <taxon>Fusarium</taxon>
    </lineage>
</organism>
<evidence type="ECO:0000313" key="3">
    <source>
        <dbReference type="Proteomes" id="UP001187734"/>
    </source>
</evidence>
<reference evidence="2" key="1">
    <citation type="submission" date="2018-03" db="EMBL/GenBank/DDBJ databases">
        <authorList>
            <person name="Guldener U."/>
        </authorList>
    </citation>
    <scope>NUCLEOTIDE SEQUENCE</scope>
</reference>
<keyword evidence="3" id="KW-1185">Reference proteome</keyword>
<proteinExistence type="predicted"/>
<evidence type="ECO:0000313" key="2">
    <source>
        <dbReference type="EMBL" id="SPJ90327.1"/>
    </source>
</evidence>
<feature type="compositionally biased region" description="Basic and acidic residues" evidence="1">
    <location>
        <begin position="381"/>
        <end position="397"/>
    </location>
</feature>
<feature type="compositionally biased region" description="Basic and acidic residues" evidence="1">
    <location>
        <begin position="42"/>
        <end position="52"/>
    </location>
</feature>
<accession>A0AAE8MLP8</accession>
<feature type="compositionally biased region" description="Basic residues" evidence="1">
    <location>
        <begin position="352"/>
        <end position="365"/>
    </location>
</feature>
<feature type="region of interest" description="Disordered" evidence="1">
    <location>
        <begin position="1"/>
        <end position="58"/>
    </location>
</feature>
<gene>
    <name evidence="2" type="ORF">FTOL_13208</name>
</gene>
<protein>
    <submittedName>
        <fullName evidence="2">Uncharacterized protein</fullName>
    </submittedName>
</protein>
<evidence type="ECO:0000256" key="1">
    <source>
        <dbReference type="SAM" id="MobiDB-lite"/>
    </source>
</evidence>